<name>A0AAU7XBD0_9HYPH</name>
<protein>
    <submittedName>
        <fullName evidence="2">Uncharacterized protein</fullName>
    </submittedName>
</protein>
<dbReference type="AlphaFoldDB" id="A0AAU7XBD0"/>
<evidence type="ECO:0000313" key="2">
    <source>
        <dbReference type="EMBL" id="XBY45261.1"/>
    </source>
</evidence>
<reference evidence="2" key="1">
    <citation type="submission" date="2024-06" db="EMBL/GenBank/DDBJ databases">
        <title>Methylostella associata gen. nov., sp. nov., a novel Ancalomicrobiaceae-affiliated facultatively methylotrophic bacteria that feed on methanotrophs of the genus Methylococcus.</title>
        <authorList>
            <person name="Saltykova V."/>
            <person name="Danilova O.V."/>
            <person name="Oshkin I.Y."/>
            <person name="Belova S.E."/>
            <person name="Pimenov N.V."/>
            <person name="Dedysh S.N."/>
        </authorList>
    </citation>
    <scope>NUCLEOTIDE SEQUENCE</scope>
    <source>
        <strain evidence="2">S20</strain>
    </source>
</reference>
<proteinExistence type="predicted"/>
<dbReference type="EMBL" id="CP158568">
    <property type="protein sequence ID" value="XBY45261.1"/>
    <property type="molecule type" value="Genomic_DNA"/>
</dbReference>
<sequence>MQLSDDHGCRGRAALDHGVPLGDSTNGALPPVAGRGEPSTGGAGAI</sequence>
<gene>
    <name evidence="2" type="ORF">ABS361_02940</name>
</gene>
<evidence type="ECO:0000256" key="1">
    <source>
        <dbReference type="SAM" id="MobiDB-lite"/>
    </source>
</evidence>
<feature type="compositionally biased region" description="Basic and acidic residues" evidence="1">
    <location>
        <begin position="1"/>
        <end position="15"/>
    </location>
</feature>
<feature type="region of interest" description="Disordered" evidence="1">
    <location>
        <begin position="1"/>
        <end position="46"/>
    </location>
</feature>
<accession>A0AAU7XBD0</accession>
<dbReference type="RefSeq" id="WP_407050351.1">
    <property type="nucleotide sequence ID" value="NZ_CP158568.1"/>
</dbReference>
<organism evidence="2">
    <name type="scientific">Methyloraptor flagellatus</name>
    <dbReference type="NCBI Taxonomy" id="3162530"/>
    <lineage>
        <taxon>Bacteria</taxon>
        <taxon>Pseudomonadati</taxon>
        <taxon>Pseudomonadota</taxon>
        <taxon>Alphaproteobacteria</taxon>
        <taxon>Hyphomicrobiales</taxon>
        <taxon>Ancalomicrobiaceae</taxon>
        <taxon>Methyloraptor</taxon>
    </lineage>
</organism>
<dbReference type="KEGG" id="mflg:ABS361_02940"/>